<accession>A0A2L2TDR3</accession>
<dbReference type="STRING" id="56646.A0A2L2TDR3"/>
<proteinExistence type="predicted"/>
<evidence type="ECO:0008006" key="3">
    <source>
        <dbReference type="Google" id="ProtNLM"/>
    </source>
</evidence>
<reference evidence="2" key="1">
    <citation type="submission" date="2014-10" db="EMBL/GenBank/DDBJ databases">
        <authorList>
            <person name="King R."/>
        </authorList>
    </citation>
    <scope>NUCLEOTIDE SEQUENCE [LARGE SCALE GENOMIC DNA]</scope>
    <source>
        <strain evidence="2">A3/5</strain>
    </source>
</reference>
<organism evidence="1 2">
    <name type="scientific">Fusarium venenatum</name>
    <dbReference type="NCBI Taxonomy" id="56646"/>
    <lineage>
        <taxon>Eukaryota</taxon>
        <taxon>Fungi</taxon>
        <taxon>Dikarya</taxon>
        <taxon>Ascomycota</taxon>
        <taxon>Pezizomycotina</taxon>
        <taxon>Sordariomycetes</taxon>
        <taxon>Hypocreomycetidae</taxon>
        <taxon>Hypocreales</taxon>
        <taxon>Nectriaceae</taxon>
        <taxon>Fusarium</taxon>
    </lineage>
</organism>
<dbReference type="AlphaFoldDB" id="A0A2L2TDR3"/>
<dbReference type="Proteomes" id="UP000245910">
    <property type="component" value="Chromosome III"/>
</dbReference>
<name>A0A2L2TDR3_9HYPO</name>
<dbReference type="EMBL" id="LN649231">
    <property type="protein sequence ID" value="CEI68228.1"/>
    <property type="molecule type" value="Genomic_DNA"/>
</dbReference>
<evidence type="ECO:0000313" key="2">
    <source>
        <dbReference type="Proteomes" id="UP000245910"/>
    </source>
</evidence>
<protein>
    <recommendedName>
        <fullName evidence="3">Apple domain-containing protein</fullName>
    </recommendedName>
</protein>
<keyword evidence="2" id="KW-1185">Reference proteome</keyword>
<evidence type="ECO:0000313" key="1">
    <source>
        <dbReference type="EMBL" id="CEI68228.1"/>
    </source>
</evidence>
<sequence>MGTAQVTKHVTRHFTTTVTATVYTTSTQDITSTSTMQLTEEAPTTITVTRTEDAATTTVSFEYTCGARGIWKSEGIAQQILLFNRFSFSSCKEFCSTKLGALSFVYSNSMPQAYSMCLCFGVLSYVNMNRGSNSQFIFFDMACPAETKPLKRVAQVNKRIPAYIPLKGASDVSRACSCHITNKPAAPATSVVKALKFKAVTVTSHTKVYNKRRKYITTTFRRSVGLTYFKTTTKTGYNTVTVTDRHSATITQPATITVTHVKTVTVTNVLSVHVTNHNTIYTTNIKTALETDLQTEIVTEVDYYTVSEYDTIPVTITKAEVIEPPLVTVHVATTTIYG</sequence>